<dbReference type="Proteomes" id="UP001555826">
    <property type="component" value="Unassembled WGS sequence"/>
</dbReference>
<protein>
    <submittedName>
        <fullName evidence="3">Chemotaxis protein CheX</fullName>
    </submittedName>
</protein>
<dbReference type="Gene3D" id="3.40.1550.10">
    <property type="entry name" value="CheC-like"/>
    <property type="match status" value="1"/>
</dbReference>
<accession>A0ABV3P4E6</accession>
<name>A0ABV3P4E6_9ACTN</name>
<evidence type="ECO:0000256" key="1">
    <source>
        <dbReference type="ARBA" id="ARBA00022500"/>
    </source>
</evidence>
<dbReference type="InterPro" id="IPR028051">
    <property type="entry name" value="CheX-like_dom"/>
</dbReference>
<feature type="domain" description="Chemotaxis phosphatase CheX-like" evidence="2">
    <location>
        <begin position="54"/>
        <end position="125"/>
    </location>
</feature>
<proteinExistence type="predicted"/>
<keyword evidence="4" id="KW-1185">Reference proteome</keyword>
<evidence type="ECO:0000259" key="2">
    <source>
        <dbReference type="Pfam" id="PF13690"/>
    </source>
</evidence>
<evidence type="ECO:0000313" key="3">
    <source>
        <dbReference type="EMBL" id="MEW9264504.1"/>
    </source>
</evidence>
<evidence type="ECO:0000313" key="4">
    <source>
        <dbReference type="Proteomes" id="UP001555826"/>
    </source>
</evidence>
<reference evidence="3 4" key="1">
    <citation type="submission" date="2024-07" db="EMBL/GenBank/DDBJ databases">
        <authorList>
            <person name="Thanompreechachai J."/>
            <person name="Duangmal K."/>
        </authorList>
    </citation>
    <scope>NUCLEOTIDE SEQUENCE [LARGE SCALE GENOMIC DNA]</scope>
    <source>
        <strain evidence="3 4">KCTC 19886</strain>
    </source>
</reference>
<keyword evidence="1" id="KW-0145">Chemotaxis</keyword>
<sequence>MTELVEEFYDEPTDYVEDEALGQIVDAMWASYFAHTEFLLPSFDQHDIEGDIFCASVTISGARPGIVTVSVERTLGLPLAQALLQEDGELTDEDVYDSLGEVANIVGGNIKALVPDAGPLGLPVVSTALPLHGASDRLAARLDANWKGQWLTFEVWLAGGNGSENVGG</sequence>
<comment type="caution">
    <text evidence="3">The sequence shown here is derived from an EMBL/GenBank/DDBJ whole genome shotgun (WGS) entry which is preliminary data.</text>
</comment>
<organism evidence="3 4">
    <name type="scientific">Kineococcus endophyticus</name>
    <dbReference type="NCBI Taxonomy" id="1181883"/>
    <lineage>
        <taxon>Bacteria</taxon>
        <taxon>Bacillati</taxon>
        <taxon>Actinomycetota</taxon>
        <taxon>Actinomycetes</taxon>
        <taxon>Kineosporiales</taxon>
        <taxon>Kineosporiaceae</taxon>
        <taxon>Kineococcus</taxon>
    </lineage>
</organism>
<dbReference type="RefSeq" id="WP_367637232.1">
    <property type="nucleotide sequence ID" value="NZ_JBFNQN010000004.1"/>
</dbReference>
<gene>
    <name evidence="3" type="ORF">AB1207_07075</name>
</gene>
<dbReference type="SUPFAM" id="SSF103039">
    <property type="entry name" value="CheC-like"/>
    <property type="match status" value="1"/>
</dbReference>
<dbReference type="EMBL" id="JBFNQN010000004">
    <property type="protein sequence ID" value="MEW9264504.1"/>
    <property type="molecule type" value="Genomic_DNA"/>
</dbReference>
<dbReference type="InterPro" id="IPR028976">
    <property type="entry name" value="CheC-like_sf"/>
</dbReference>
<dbReference type="Pfam" id="PF13690">
    <property type="entry name" value="CheX"/>
    <property type="match status" value="1"/>
</dbReference>